<evidence type="ECO:0000259" key="1">
    <source>
        <dbReference type="PROSITE" id="PS50943"/>
    </source>
</evidence>
<dbReference type="CDD" id="cd00093">
    <property type="entry name" value="HTH_XRE"/>
    <property type="match status" value="1"/>
</dbReference>
<dbReference type="GO" id="GO:0003677">
    <property type="term" value="F:DNA binding"/>
    <property type="evidence" value="ECO:0007669"/>
    <property type="project" value="UniProtKB-KW"/>
</dbReference>
<dbReference type="EMBL" id="FOHE01000021">
    <property type="protein sequence ID" value="SET69439.1"/>
    <property type="molecule type" value="Genomic_DNA"/>
</dbReference>
<dbReference type="InterPro" id="IPR010982">
    <property type="entry name" value="Lambda_DNA-bd_dom_sf"/>
</dbReference>
<dbReference type="STRING" id="930131.SAMN05216389_12122"/>
<evidence type="ECO:0000313" key="3">
    <source>
        <dbReference type="Proteomes" id="UP000198618"/>
    </source>
</evidence>
<organism evidence="2 3">
    <name type="scientific">Oceanobacillus limi</name>
    <dbReference type="NCBI Taxonomy" id="930131"/>
    <lineage>
        <taxon>Bacteria</taxon>
        <taxon>Bacillati</taxon>
        <taxon>Bacillota</taxon>
        <taxon>Bacilli</taxon>
        <taxon>Bacillales</taxon>
        <taxon>Bacillaceae</taxon>
        <taxon>Oceanobacillus</taxon>
    </lineage>
</organism>
<dbReference type="Gene3D" id="1.10.260.40">
    <property type="entry name" value="lambda repressor-like DNA-binding domains"/>
    <property type="match status" value="1"/>
</dbReference>
<dbReference type="SUPFAM" id="SSF47413">
    <property type="entry name" value="lambda repressor-like DNA-binding domains"/>
    <property type="match status" value="1"/>
</dbReference>
<dbReference type="RefSeq" id="WP_244513644.1">
    <property type="nucleotide sequence ID" value="NZ_FOHE01000021.1"/>
</dbReference>
<name>A0A1I0GEX5_9BACI</name>
<dbReference type="AlphaFoldDB" id="A0A1I0GEX5"/>
<sequence>MKGFLVVGVESINRGDIMLKSNIGEIIKNSPYRRDYIEKHMEVSTNTLSNWCRGKTTPKAEDLFKLAKLLGKSVDELYEYTED</sequence>
<dbReference type="Proteomes" id="UP000198618">
    <property type="component" value="Unassembled WGS sequence"/>
</dbReference>
<evidence type="ECO:0000313" key="2">
    <source>
        <dbReference type="EMBL" id="SET69439.1"/>
    </source>
</evidence>
<dbReference type="PROSITE" id="PS50943">
    <property type="entry name" value="HTH_CROC1"/>
    <property type="match status" value="1"/>
</dbReference>
<keyword evidence="2" id="KW-0238">DNA-binding</keyword>
<accession>A0A1I0GEX5</accession>
<feature type="domain" description="HTH cro/C1-type" evidence="1">
    <location>
        <begin position="43"/>
        <end position="77"/>
    </location>
</feature>
<keyword evidence="3" id="KW-1185">Reference proteome</keyword>
<dbReference type="InterPro" id="IPR001387">
    <property type="entry name" value="Cro/C1-type_HTH"/>
</dbReference>
<reference evidence="2 3" key="1">
    <citation type="submission" date="2016-10" db="EMBL/GenBank/DDBJ databases">
        <authorList>
            <person name="de Groot N.N."/>
        </authorList>
    </citation>
    <scope>NUCLEOTIDE SEQUENCE [LARGE SCALE GENOMIC DNA]</scope>
    <source>
        <strain evidence="2 3">IBRC-M 10780</strain>
    </source>
</reference>
<dbReference type="SMART" id="SM00530">
    <property type="entry name" value="HTH_XRE"/>
    <property type="match status" value="1"/>
</dbReference>
<dbReference type="Pfam" id="PF01381">
    <property type="entry name" value="HTH_3"/>
    <property type="match status" value="1"/>
</dbReference>
<proteinExistence type="predicted"/>
<gene>
    <name evidence="2" type="ORF">SAMN05216389_12122</name>
</gene>
<protein>
    <submittedName>
        <fullName evidence="2">DNA-binding transcriptional regulator, XRE-family HTH domain</fullName>
    </submittedName>
</protein>